<dbReference type="InterPro" id="IPR036188">
    <property type="entry name" value="FAD/NAD-bd_sf"/>
</dbReference>
<protein>
    <recommendedName>
        <fullName evidence="7 8">Glucose-methanol-choline oxidoreductase N-terminal domain-containing protein</fullName>
    </recommendedName>
</protein>
<dbReference type="PANTHER" id="PTHR11552">
    <property type="entry name" value="GLUCOSE-METHANOL-CHOLINE GMC OXIDOREDUCTASE"/>
    <property type="match status" value="1"/>
</dbReference>
<dbReference type="SUPFAM" id="SSF54373">
    <property type="entry name" value="FAD-linked reductases, C-terminal domain"/>
    <property type="match status" value="1"/>
</dbReference>
<evidence type="ECO:0000259" key="7">
    <source>
        <dbReference type="PROSITE" id="PS00623"/>
    </source>
</evidence>
<evidence type="ECO:0000256" key="5">
    <source>
        <dbReference type="PIRSR" id="PIRSR000137-2"/>
    </source>
</evidence>
<sequence>MSCNNTNYCVTSTGTATQAFTSALQYILAAQCLITEELPPNSEVKDLDEFHFIIVGGGSAGLVVANRLTEEEKWTVLVLEAGDDPPAESYVPQLNGGLFGSRYDWQYQTVATGFTNNANLNGTVHWPRGKMLGGSSSMNGMIYFKGSSHDYQNWYNNGNKEWHPERVQKYFKKAESLQDQSLLTDPEIRDNYGYDGPLIINTFNSTLRVFSNKILKSFGEIGINPVKDLNTARLVGSGIFRSTAYNGKRGSTASTYLAQLQNRKNFKLLKNAFVTEILLNDRLEAYGVKVVINGTTLKLLASLEVILSAGTINTPQLLMLSGVGPKDHLESKNITCKVNLPAVGQNLQDHLTVPVPIFGNETKLPREGYGPLDTIRYLINRTGNLAQNSFTDIVAFFAKNKNATRPEFQTHVQIFNKNSSRGLGYFNSNYKTSIVESFLEQNRNYTMFLFLFNLLHPMSTGNISLNSKNPNDHPLIYANYFGEAMDLEATAEGIKILTKLVNTTYFKSINGFLGRYNWPVCNNFELDSTNYWKCISVNMVLTVFHPVGTSKMGLNSNDSVVDSRLRVHKIKKLRVIDASVMPTITSGNTNGPTIMIAELGSDLVKEDNSD</sequence>
<evidence type="ECO:0000256" key="1">
    <source>
        <dbReference type="ARBA" id="ARBA00001974"/>
    </source>
</evidence>
<organism evidence="9 10">
    <name type="scientific">Parnassius mnemosyne</name>
    <name type="common">clouded apollo</name>
    <dbReference type="NCBI Taxonomy" id="213953"/>
    <lineage>
        <taxon>Eukaryota</taxon>
        <taxon>Metazoa</taxon>
        <taxon>Ecdysozoa</taxon>
        <taxon>Arthropoda</taxon>
        <taxon>Hexapoda</taxon>
        <taxon>Insecta</taxon>
        <taxon>Pterygota</taxon>
        <taxon>Neoptera</taxon>
        <taxon>Endopterygota</taxon>
        <taxon>Lepidoptera</taxon>
        <taxon>Glossata</taxon>
        <taxon>Ditrysia</taxon>
        <taxon>Papilionoidea</taxon>
        <taxon>Papilionidae</taxon>
        <taxon>Parnassiinae</taxon>
        <taxon>Parnassini</taxon>
        <taxon>Parnassius</taxon>
        <taxon>Driopa</taxon>
    </lineage>
</organism>
<dbReference type="Proteomes" id="UP001314205">
    <property type="component" value="Unassembled WGS sequence"/>
</dbReference>
<accession>A0AAV1LKF1</accession>
<comment type="similarity">
    <text evidence="2 6">Belongs to the GMC oxidoreductase family.</text>
</comment>
<evidence type="ECO:0000313" key="10">
    <source>
        <dbReference type="Proteomes" id="UP001314205"/>
    </source>
</evidence>
<dbReference type="SUPFAM" id="SSF51905">
    <property type="entry name" value="FAD/NAD(P)-binding domain"/>
    <property type="match status" value="1"/>
</dbReference>
<evidence type="ECO:0000256" key="2">
    <source>
        <dbReference type="ARBA" id="ARBA00010790"/>
    </source>
</evidence>
<dbReference type="PROSITE" id="PS00623">
    <property type="entry name" value="GMC_OXRED_1"/>
    <property type="match status" value="1"/>
</dbReference>
<keyword evidence="3 6" id="KW-0285">Flavoprotein</keyword>
<dbReference type="PROSITE" id="PS00624">
    <property type="entry name" value="GMC_OXRED_2"/>
    <property type="match status" value="1"/>
</dbReference>
<dbReference type="Gene3D" id="3.30.560.10">
    <property type="entry name" value="Glucose Oxidase, domain 3"/>
    <property type="match status" value="1"/>
</dbReference>
<comment type="cofactor">
    <cofactor evidence="1 5">
        <name>FAD</name>
        <dbReference type="ChEBI" id="CHEBI:57692"/>
    </cofactor>
</comment>
<evidence type="ECO:0000313" key="9">
    <source>
        <dbReference type="EMBL" id="CAK1595918.1"/>
    </source>
</evidence>
<keyword evidence="10" id="KW-1185">Reference proteome</keyword>
<reference evidence="9 10" key="1">
    <citation type="submission" date="2023-11" db="EMBL/GenBank/DDBJ databases">
        <authorList>
            <person name="Hedman E."/>
            <person name="Englund M."/>
            <person name="Stromberg M."/>
            <person name="Nyberg Akerstrom W."/>
            <person name="Nylinder S."/>
            <person name="Jareborg N."/>
            <person name="Kallberg Y."/>
            <person name="Kronander E."/>
        </authorList>
    </citation>
    <scope>NUCLEOTIDE SEQUENCE [LARGE SCALE GENOMIC DNA]</scope>
</reference>
<feature type="binding site" evidence="5">
    <location>
        <position position="274"/>
    </location>
    <ligand>
        <name>FAD</name>
        <dbReference type="ChEBI" id="CHEBI:57692"/>
    </ligand>
</feature>
<evidence type="ECO:0000256" key="4">
    <source>
        <dbReference type="ARBA" id="ARBA00022827"/>
    </source>
</evidence>
<comment type="caution">
    <text evidence="9">The sequence shown here is derived from an EMBL/GenBank/DDBJ whole genome shotgun (WGS) entry which is preliminary data.</text>
</comment>
<evidence type="ECO:0000256" key="3">
    <source>
        <dbReference type="ARBA" id="ARBA00022630"/>
    </source>
</evidence>
<dbReference type="InterPro" id="IPR000172">
    <property type="entry name" value="GMC_OxRdtase_N"/>
</dbReference>
<gene>
    <name evidence="9" type="ORF">PARMNEM_LOCUS15333</name>
</gene>
<evidence type="ECO:0000259" key="8">
    <source>
        <dbReference type="PROSITE" id="PS00624"/>
    </source>
</evidence>
<dbReference type="PIRSF" id="PIRSF000137">
    <property type="entry name" value="Alcohol_oxidase"/>
    <property type="match status" value="1"/>
</dbReference>
<proteinExistence type="inferred from homology"/>
<dbReference type="InterPro" id="IPR012132">
    <property type="entry name" value="GMC_OxRdtase"/>
</dbReference>
<dbReference type="AlphaFoldDB" id="A0AAV1LKF1"/>
<dbReference type="GO" id="GO:0050660">
    <property type="term" value="F:flavin adenine dinucleotide binding"/>
    <property type="evidence" value="ECO:0007669"/>
    <property type="project" value="InterPro"/>
</dbReference>
<dbReference type="EMBL" id="CAVLGL010000093">
    <property type="protein sequence ID" value="CAK1595918.1"/>
    <property type="molecule type" value="Genomic_DNA"/>
</dbReference>
<dbReference type="Gene3D" id="3.50.50.60">
    <property type="entry name" value="FAD/NAD(P)-binding domain"/>
    <property type="match status" value="1"/>
</dbReference>
<dbReference type="Pfam" id="PF05199">
    <property type="entry name" value="GMC_oxred_C"/>
    <property type="match status" value="1"/>
</dbReference>
<dbReference type="GO" id="GO:0016614">
    <property type="term" value="F:oxidoreductase activity, acting on CH-OH group of donors"/>
    <property type="evidence" value="ECO:0007669"/>
    <property type="project" value="InterPro"/>
</dbReference>
<feature type="domain" description="Glucose-methanol-choline oxidoreductase N-terminal" evidence="8">
    <location>
        <begin position="310"/>
        <end position="324"/>
    </location>
</feature>
<dbReference type="PANTHER" id="PTHR11552:SF147">
    <property type="entry name" value="CHOLINE DEHYDROGENASE, MITOCHONDRIAL"/>
    <property type="match status" value="1"/>
</dbReference>
<feature type="domain" description="Glucose-methanol-choline oxidoreductase N-terminal" evidence="7">
    <location>
        <begin position="129"/>
        <end position="152"/>
    </location>
</feature>
<evidence type="ECO:0000256" key="6">
    <source>
        <dbReference type="RuleBase" id="RU003968"/>
    </source>
</evidence>
<dbReference type="Pfam" id="PF00732">
    <property type="entry name" value="GMC_oxred_N"/>
    <property type="match status" value="1"/>
</dbReference>
<name>A0AAV1LKF1_9NEOP</name>
<dbReference type="InterPro" id="IPR007867">
    <property type="entry name" value="GMC_OxRtase_C"/>
</dbReference>
<keyword evidence="4 5" id="KW-0274">FAD</keyword>